<dbReference type="RefSeq" id="WP_248601859.1">
    <property type="nucleotide sequence ID" value="NZ_JAJIAO010000007.1"/>
</dbReference>
<dbReference type="Gene3D" id="1.10.1660.10">
    <property type="match status" value="1"/>
</dbReference>
<dbReference type="PROSITE" id="PS50937">
    <property type="entry name" value="HTH_MERR_2"/>
    <property type="match status" value="1"/>
</dbReference>
<reference evidence="2 3" key="1">
    <citation type="submission" date="2021-11" db="EMBL/GenBank/DDBJ databases">
        <title>Comparative genomics of bee honey and flower isolates.</title>
        <authorList>
            <person name="Bechtner J.D."/>
            <person name="Gallus M.K."/>
            <person name="Ehrmann M."/>
        </authorList>
    </citation>
    <scope>NUCLEOTIDE SEQUENCE [LARGE SCALE GENOMIC DNA]</scope>
    <source>
        <strain evidence="2 3">M161</strain>
    </source>
</reference>
<dbReference type="CDD" id="cd01105">
    <property type="entry name" value="HTH_GlnR-like"/>
    <property type="match status" value="1"/>
</dbReference>
<dbReference type="EMBL" id="JAJIAO010000007">
    <property type="protein sequence ID" value="MCK8625075.1"/>
    <property type="molecule type" value="Genomic_DNA"/>
</dbReference>
<keyword evidence="3" id="KW-1185">Reference proteome</keyword>
<organism evidence="2 3">
    <name type="scientific">Apilactobacillus xinyiensis</name>
    <dbReference type="NCBI Taxonomy" id="2841032"/>
    <lineage>
        <taxon>Bacteria</taxon>
        <taxon>Bacillati</taxon>
        <taxon>Bacillota</taxon>
        <taxon>Bacilli</taxon>
        <taxon>Lactobacillales</taxon>
        <taxon>Lactobacillaceae</taxon>
        <taxon>Apilactobacillus</taxon>
    </lineage>
</organism>
<evidence type="ECO:0000313" key="2">
    <source>
        <dbReference type="EMBL" id="MCK8625075.1"/>
    </source>
</evidence>
<evidence type="ECO:0000313" key="3">
    <source>
        <dbReference type="Proteomes" id="UP001522905"/>
    </source>
</evidence>
<dbReference type="Proteomes" id="UP001522905">
    <property type="component" value="Unassembled WGS sequence"/>
</dbReference>
<dbReference type="InterPro" id="IPR009061">
    <property type="entry name" value="DNA-bd_dom_put_sf"/>
</dbReference>
<dbReference type="SUPFAM" id="SSF46955">
    <property type="entry name" value="Putative DNA-binding domain"/>
    <property type="match status" value="1"/>
</dbReference>
<dbReference type="InterPro" id="IPR000551">
    <property type="entry name" value="MerR-type_HTH_dom"/>
</dbReference>
<sequence>MKNVNNEDIKDYSRRIAQIIKQSQFEIGIGQIVKMTGISASQIRYWDQKGYIKSEKSDKNKNKQYSYHSLIKIQLIKSFLDSGFTLSCAAQKASIFDETGNVIKKMLESRFSGISVINNCPAINMGSLSSDESKNVYFINHGDQSTEIKIMDKQKEF</sequence>
<dbReference type="SMART" id="SM00422">
    <property type="entry name" value="HTH_MERR"/>
    <property type="match status" value="1"/>
</dbReference>
<name>A0ABT0I2W2_9LACO</name>
<proteinExistence type="predicted"/>
<feature type="domain" description="HTH merR-type" evidence="1">
    <location>
        <begin position="26"/>
        <end position="95"/>
    </location>
</feature>
<evidence type="ECO:0000259" key="1">
    <source>
        <dbReference type="PROSITE" id="PS50937"/>
    </source>
</evidence>
<dbReference type="Pfam" id="PF13411">
    <property type="entry name" value="MerR_1"/>
    <property type="match status" value="1"/>
</dbReference>
<protein>
    <submittedName>
        <fullName evidence="2">MerR family transcriptional regulator</fullName>
    </submittedName>
</protein>
<comment type="caution">
    <text evidence="2">The sequence shown here is derived from an EMBL/GenBank/DDBJ whole genome shotgun (WGS) entry which is preliminary data.</text>
</comment>
<accession>A0ABT0I2W2</accession>
<gene>
    <name evidence="2" type="ORF">LNP07_06055</name>
</gene>